<dbReference type="SUPFAM" id="SSF50978">
    <property type="entry name" value="WD40 repeat-like"/>
    <property type="match status" value="1"/>
</dbReference>
<evidence type="ECO:0000256" key="2">
    <source>
        <dbReference type="ARBA" id="ARBA00022737"/>
    </source>
</evidence>
<dbReference type="PANTHER" id="PTHR44019:SF8">
    <property type="entry name" value="POC1 CENTRIOLAR PROTEIN HOMOLOG"/>
    <property type="match status" value="1"/>
</dbReference>
<dbReference type="Proteomes" id="UP001140172">
    <property type="component" value="Unassembled WGS sequence"/>
</dbReference>
<evidence type="ECO:0000256" key="3">
    <source>
        <dbReference type="PROSITE-ProRule" id="PRU00221"/>
    </source>
</evidence>
<dbReference type="OrthoDB" id="10257301at2759"/>
<keyword evidence="5" id="KW-1185">Reference proteome</keyword>
<name>A0A9W8HEM8_9FUNG</name>
<evidence type="ECO:0000313" key="4">
    <source>
        <dbReference type="EMBL" id="KAJ2780064.1"/>
    </source>
</evidence>
<dbReference type="PANTHER" id="PTHR44019">
    <property type="entry name" value="WD REPEAT-CONTAINING PROTEIN 55"/>
    <property type="match status" value="1"/>
</dbReference>
<dbReference type="EMBL" id="JANBUM010000268">
    <property type="protein sequence ID" value="KAJ2780064.1"/>
    <property type="molecule type" value="Genomic_DNA"/>
</dbReference>
<dbReference type="PROSITE" id="PS50294">
    <property type="entry name" value="WD_REPEATS_REGION"/>
    <property type="match status" value="2"/>
</dbReference>
<gene>
    <name evidence="4" type="ORF">GGI15_003671</name>
</gene>
<feature type="repeat" description="WD" evidence="3">
    <location>
        <begin position="149"/>
        <end position="190"/>
    </location>
</feature>
<reference evidence="4" key="1">
    <citation type="submission" date="2022-07" db="EMBL/GenBank/DDBJ databases">
        <title>Phylogenomic reconstructions and comparative analyses of Kickxellomycotina fungi.</title>
        <authorList>
            <person name="Reynolds N.K."/>
            <person name="Stajich J.E."/>
            <person name="Barry K."/>
            <person name="Grigoriev I.V."/>
            <person name="Crous P."/>
            <person name="Smith M.E."/>
        </authorList>
    </citation>
    <scope>NUCLEOTIDE SEQUENCE</scope>
    <source>
        <strain evidence="4">BCRC 34489</strain>
    </source>
</reference>
<dbReference type="InterPro" id="IPR050505">
    <property type="entry name" value="WDR55/POC1"/>
</dbReference>
<dbReference type="InterPro" id="IPR036322">
    <property type="entry name" value="WD40_repeat_dom_sf"/>
</dbReference>
<dbReference type="PROSITE" id="PS50082">
    <property type="entry name" value="WD_REPEATS_2"/>
    <property type="match status" value="2"/>
</dbReference>
<dbReference type="AlphaFoldDB" id="A0A9W8HEM8"/>
<dbReference type="Gene3D" id="2.130.10.10">
    <property type="entry name" value="YVTN repeat-like/Quinoprotein amine dehydrogenase"/>
    <property type="match status" value="2"/>
</dbReference>
<protein>
    <recommendedName>
        <fullName evidence="6">Proteasomal ATPase-associated factor 1</fullName>
    </recommendedName>
</protein>
<dbReference type="InterPro" id="IPR015943">
    <property type="entry name" value="WD40/YVTN_repeat-like_dom_sf"/>
</dbReference>
<sequence>MVHKLGYISVQPDWTTDIKNALSGAEGTHKFWVSAYKQGSPSIHDNIQATKHTGPDGSTQLVELTSLSSPDISAEYIDMRHLRLSSGKLAIPPALHTAARKAVGCENIVRGTGVRSFDISAYGGLLVAAGDDGVMDVYDVSAARQRVRLEGHLGDVTCCQFFPSGQVVLSGATDMRLKVWSASDGTNPVTMVGHTGAITDTAIVGKGRNVLSAAKDGTVRLWHCGTASLVHTFTLSKLPINKVDVVSTLGEDSVRDDEPDAREFETQGKVLVASCEDGRAVLVDVGSKATIAKFGSAGGQPVRAAAYDVPNCRIYTGLSDGTVQVWSANASSDQPVYSFKRNDSAVSAIRLVNTSAGSVPLVCVGTEDGQLFLASLDPFSSQAADGVDIVEELVGFDVDPISQIRVFQSATQGATRQSVWAAGRDNKVYEF</sequence>
<comment type="caution">
    <text evidence="4">The sequence shown here is derived from an EMBL/GenBank/DDBJ whole genome shotgun (WGS) entry which is preliminary data.</text>
</comment>
<dbReference type="SMART" id="SM00320">
    <property type="entry name" value="WD40"/>
    <property type="match status" value="6"/>
</dbReference>
<keyword evidence="1 3" id="KW-0853">WD repeat</keyword>
<dbReference type="Pfam" id="PF00400">
    <property type="entry name" value="WD40"/>
    <property type="match status" value="3"/>
</dbReference>
<evidence type="ECO:0008006" key="6">
    <source>
        <dbReference type="Google" id="ProtNLM"/>
    </source>
</evidence>
<evidence type="ECO:0000313" key="5">
    <source>
        <dbReference type="Proteomes" id="UP001140172"/>
    </source>
</evidence>
<evidence type="ECO:0000256" key="1">
    <source>
        <dbReference type="ARBA" id="ARBA00022574"/>
    </source>
</evidence>
<keyword evidence="2" id="KW-0677">Repeat</keyword>
<accession>A0A9W8HEM8</accession>
<dbReference type="InterPro" id="IPR001680">
    <property type="entry name" value="WD40_rpt"/>
</dbReference>
<organism evidence="4 5">
    <name type="scientific">Coemansia interrupta</name>
    <dbReference type="NCBI Taxonomy" id="1126814"/>
    <lineage>
        <taxon>Eukaryota</taxon>
        <taxon>Fungi</taxon>
        <taxon>Fungi incertae sedis</taxon>
        <taxon>Zoopagomycota</taxon>
        <taxon>Kickxellomycotina</taxon>
        <taxon>Kickxellomycetes</taxon>
        <taxon>Kickxellales</taxon>
        <taxon>Kickxellaceae</taxon>
        <taxon>Coemansia</taxon>
    </lineage>
</organism>
<proteinExistence type="predicted"/>
<feature type="repeat" description="WD" evidence="3">
    <location>
        <begin position="191"/>
        <end position="232"/>
    </location>
</feature>